<dbReference type="KEGG" id="cfus:CYFUS_000063"/>
<dbReference type="InterPro" id="IPR011990">
    <property type="entry name" value="TPR-like_helical_dom_sf"/>
</dbReference>
<organism evidence="1 2">
    <name type="scientific">Cystobacter fuscus</name>
    <dbReference type="NCBI Taxonomy" id="43"/>
    <lineage>
        <taxon>Bacteria</taxon>
        <taxon>Pseudomonadati</taxon>
        <taxon>Myxococcota</taxon>
        <taxon>Myxococcia</taxon>
        <taxon>Myxococcales</taxon>
        <taxon>Cystobacterineae</taxon>
        <taxon>Archangiaceae</taxon>
        <taxon>Cystobacter</taxon>
    </lineage>
</organism>
<accession>A0A250IUP9</accession>
<name>A0A250IUP9_9BACT</name>
<dbReference type="Gene3D" id="1.25.40.10">
    <property type="entry name" value="Tetratricopeptide repeat domain"/>
    <property type="match status" value="1"/>
</dbReference>
<evidence type="ECO:0000313" key="1">
    <source>
        <dbReference type="EMBL" id="ATB34656.1"/>
    </source>
</evidence>
<dbReference type="EMBL" id="CP022098">
    <property type="protein sequence ID" value="ATB34656.1"/>
    <property type="molecule type" value="Genomic_DNA"/>
</dbReference>
<dbReference type="AlphaFoldDB" id="A0A250IUP9"/>
<protein>
    <submittedName>
        <fullName evidence="1">Tetratricopeptide repeat domain protein</fullName>
    </submittedName>
</protein>
<reference evidence="1 2" key="1">
    <citation type="submission" date="2017-06" db="EMBL/GenBank/DDBJ databases">
        <title>Sequencing and comparative analysis of myxobacterial genomes.</title>
        <authorList>
            <person name="Rupp O."/>
            <person name="Goesmann A."/>
            <person name="Sogaard-Andersen L."/>
        </authorList>
    </citation>
    <scope>NUCLEOTIDE SEQUENCE [LARGE SCALE GENOMIC DNA]</scope>
    <source>
        <strain evidence="1 2">DSM 52655</strain>
    </source>
</reference>
<gene>
    <name evidence="1" type="ORF">CYFUS_000063</name>
</gene>
<proteinExistence type="predicted"/>
<dbReference type="Proteomes" id="UP000217257">
    <property type="component" value="Chromosome"/>
</dbReference>
<sequence length="168" mass="18551">MHSSPRELQQLLAEARNLELGSPQQLKLLETLRARCPTFVPALLLASRAQLWGPDDAERADAVFEQVERMLHDAVDASGRSPESLMGLARFMSVVRASPEAAEALYREASTRALEILEESWSGLIEALGEQEKTEEATLISERARQVLPGSKQLTEARAFAKIDPRSA</sequence>
<dbReference type="RefSeq" id="WP_095983375.1">
    <property type="nucleotide sequence ID" value="NZ_CP022098.1"/>
</dbReference>
<evidence type="ECO:0000313" key="2">
    <source>
        <dbReference type="Proteomes" id="UP000217257"/>
    </source>
</evidence>